<dbReference type="SUPFAM" id="SSF56112">
    <property type="entry name" value="Protein kinase-like (PK-like)"/>
    <property type="match status" value="1"/>
</dbReference>
<dbReference type="OrthoDB" id="10252171at2759"/>
<dbReference type="InterPro" id="IPR008271">
    <property type="entry name" value="Ser/Thr_kinase_AS"/>
</dbReference>
<organism evidence="2 3">
    <name type="scientific">Microthlaspi erraticum</name>
    <dbReference type="NCBI Taxonomy" id="1685480"/>
    <lineage>
        <taxon>Eukaryota</taxon>
        <taxon>Viridiplantae</taxon>
        <taxon>Streptophyta</taxon>
        <taxon>Embryophyta</taxon>
        <taxon>Tracheophyta</taxon>
        <taxon>Spermatophyta</taxon>
        <taxon>Magnoliopsida</taxon>
        <taxon>eudicotyledons</taxon>
        <taxon>Gunneridae</taxon>
        <taxon>Pentapetalae</taxon>
        <taxon>rosids</taxon>
        <taxon>malvids</taxon>
        <taxon>Brassicales</taxon>
        <taxon>Brassicaceae</taxon>
        <taxon>Coluteocarpeae</taxon>
        <taxon>Microthlaspi</taxon>
    </lineage>
</organism>
<sequence>MEFASKGTLHNMISEFRERGRPMPEHTIGHVALMILQGLQALHSHGYVHCDLKPANVLVFPSKAVGEPWDLKLADFGMSKEPCTDSRSLMRCSGDVWRMSPKKMGHCYTWRLPKLVSPMADDFLKRCLALLPSRRATVEELLKHPFVAQKVIGVTPRRESTLPCPSFLRFPSVTRNSVMEDCSRRQRGGPMMKMMPRPQDLIY</sequence>
<dbReference type="GO" id="GO:0004672">
    <property type="term" value="F:protein kinase activity"/>
    <property type="evidence" value="ECO:0007669"/>
    <property type="project" value="InterPro"/>
</dbReference>
<gene>
    <name evidence="2" type="ORF">MERR_LOCUS5933</name>
</gene>
<dbReference type="GO" id="GO:0007165">
    <property type="term" value="P:signal transduction"/>
    <property type="evidence" value="ECO:0007669"/>
    <property type="project" value="TreeGrafter"/>
</dbReference>
<comment type="caution">
    <text evidence="2">The sequence shown here is derived from an EMBL/GenBank/DDBJ whole genome shotgun (WGS) entry which is preliminary data.</text>
</comment>
<evidence type="ECO:0000259" key="1">
    <source>
        <dbReference type="PROSITE" id="PS50011"/>
    </source>
</evidence>
<dbReference type="InterPro" id="IPR052751">
    <property type="entry name" value="Plant_MAPKKK"/>
</dbReference>
<dbReference type="PANTHER" id="PTHR48011:SF52">
    <property type="entry name" value="PROTEIN KINASE FAMILY PROTEIN-RELATED"/>
    <property type="match status" value="1"/>
</dbReference>
<proteinExistence type="predicted"/>
<keyword evidence="3" id="KW-1185">Reference proteome</keyword>
<dbReference type="Proteomes" id="UP000467841">
    <property type="component" value="Unassembled WGS sequence"/>
</dbReference>
<dbReference type="Gene3D" id="1.10.510.10">
    <property type="entry name" value="Transferase(Phosphotransferase) domain 1"/>
    <property type="match status" value="2"/>
</dbReference>
<name>A0A6D2HQW1_9BRAS</name>
<dbReference type="InterPro" id="IPR011009">
    <property type="entry name" value="Kinase-like_dom_sf"/>
</dbReference>
<evidence type="ECO:0000313" key="3">
    <source>
        <dbReference type="Proteomes" id="UP000467841"/>
    </source>
</evidence>
<reference evidence="2" key="1">
    <citation type="submission" date="2020-01" db="EMBL/GenBank/DDBJ databases">
        <authorList>
            <person name="Mishra B."/>
        </authorList>
    </citation>
    <scope>NUCLEOTIDE SEQUENCE [LARGE SCALE GENOMIC DNA]</scope>
</reference>
<dbReference type="PANTHER" id="PTHR48011">
    <property type="entry name" value="CCR4-NOT TRANSCRIPTIONAL COMPLEX SUBUNIT CAF120-RELATED"/>
    <property type="match status" value="1"/>
</dbReference>
<accession>A0A6D2HQW1</accession>
<dbReference type="SMART" id="SM00220">
    <property type="entry name" value="S_TKc"/>
    <property type="match status" value="1"/>
</dbReference>
<dbReference type="PROSITE" id="PS00108">
    <property type="entry name" value="PROTEIN_KINASE_ST"/>
    <property type="match status" value="1"/>
</dbReference>
<evidence type="ECO:0000313" key="2">
    <source>
        <dbReference type="EMBL" id="CAA7018698.1"/>
    </source>
</evidence>
<dbReference type="EMBL" id="CACVBM020000410">
    <property type="protein sequence ID" value="CAA7018698.1"/>
    <property type="molecule type" value="Genomic_DNA"/>
</dbReference>
<dbReference type="Pfam" id="PF00069">
    <property type="entry name" value="Pkinase"/>
    <property type="match status" value="1"/>
</dbReference>
<dbReference type="InterPro" id="IPR000719">
    <property type="entry name" value="Prot_kinase_dom"/>
</dbReference>
<dbReference type="GO" id="GO:0005524">
    <property type="term" value="F:ATP binding"/>
    <property type="evidence" value="ECO:0007669"/>
    <property type="project" value="InterPro"/>
</dbReference>
<dbReference type="AlphaFoldDB" id="A0A6D2HQW1"/>
<dbReference type="PROSITE" id="PS50011">
    <property type="entry name" value="PROTEIN_KINASE_DOM"/>
    <property type="match status" value="1"/>
</dbReference>
<feature type="domain" description="Protein kinase" evidence="1">
    <location>
        <begin position="1"/>
        <end position="203"/>
    </location>
</feature>
<protein>
    <recommendedName>
        <fullName evidence="1">Protein kinase domain-containing protein</fullName>
    </recommendedName>
</protein>